<evidence type="ECO:0000259" key="21">
    <source>
        <dbReference type="Pfam" id="PF24065"/>
    </source>
</evidence>
<evidence type="ECO:0000256" key="16">
    <source>
        <dbReference type="SAM" id="MobiDB-lite"/>
    </source>
</evidence>
<feature type="domain" description="DNA-directed DNA polymerase family B exonuclease" evidence="18">
    <location>
        <begin position="1578"/>
        <end position="1763"/>
    </location>
</feature>
<dbReference type="EMBL" id="JARQZJ010000032">
    <property type="protein sequence ID" value="KAK9875165.1"/>
    <property type="molecule type" value="Genomic_DNA"/>
</dbReference>
<feature type="domain" description="DNA polymerase zeta catalytic subunit N-terminal" evidence="21">
    <location>
        <begin position="4"/>
        <end position="57"/>
    </location>
</feature>
<feature type="domain" description="DNA polymerase delta/zeta catalytic subunit N-terminal" evidence="20">
    <location>
        <begin position="58"/>
        <end position="135"/>
    </location>
</feature>
<evidence type="ECO:0000256" key="10">
    <source>
        <dbReference type="ARBA" id="ARBA00022932"/>
    </source>
</evidence>
<dbReference type="InterPro" id="IPR043502">
    <property type="entry name" value="DNA/RNA_pol_sf"/>
</dbReference>
<comment type="catalytic activity">
    <reaction evidence="14">
        <text>DNA(n) + a 2'-deoxyribonucleoside 5'-triphosphate = DNA(n+1) + diphosphate</text>
        <dbReference type="Rhea" id="RHEA:22508"/>
        <dbReference type="Rhea" id="RHEA-COMP:17339"/>
        <dbReference type="Rhea" id="RHEA-COMP:17340"/>
        <dbReference type="ChEBI" id="CHEBI:33019"/>
        <dbReference type="ChEBI" id="CHEBI:61560"/>
        <dbReference type="ChEBI" id="CHEBI:173112"/>
        <dbReference type="EC" id="2.7.7.7"/>
    </reaction>
</comment>
<dbReference type="GO" id="GO:0016035">
    <property type="term" value="C:zeta DNA polymerase complex"/>
    <property type="evidence" value="ECO:0007669"/>
    <property type="project" value="InterPro"/>
</dbReference>
<dbReference type="Gene3D" id="1.10.132.60">
    <property type="entry name" value="DNA polymerase family B, C-terminal domain"/>
    <property type="match status" value="1"/>
</dbReference>
<feature type="domain" description="C4-type zinc-finger of DNA polymerase delta" evidence="19">
    <location>
        <begin position="2323"/>
        <end position="2389"/>
    </location>
</feature>
<reference evidence="22 23" key="1">
    <citation type="submission" date="2023-03" db="EMBL/GenBank/DDBJ databases">
        <title>Genome insight into feeding habits of ladybird beetles.</title>
        <authorList>
            <person name="Li H.-S."/>
            <person name="Huang Y.-H."/>
            <person name="Pang H."/>
        </authorList>
    </citation>
    <scope>NUCLEOTIDE SEQUENCE [LARGE SCALE GENOMIC DNA]</scope>
    <source>
        <strain evidence="22">SYSU_2023b</strain>
        <tissue evidence="22">Whole body</tissue>
    </source>
</reference>
<evidence type="ECO:0000256" key="1">
    <source>
        <dbReference type="ARBA" id="ARBA00001966"/>
    </source>
</evidence>
<dbReference type="InterPro" id="IPR056435">
    <property type="entry name" value="DPOD/Z_N"/>
</dbReference>
<sequence>MEYLSVKIFDVDFYMCPPVQNLDITFSQFRGCAVHQVPVIRIFGSTFEGKKICVHVHGVFPYFFIPYDGTEASNGLMYKIASNLDRAINISLGQASSNTQHVYKMTLVSGIPFYGYHSKKHQFFKVYLYNPMFIKRANNLLFNEAILGKLYQPHETHLNFTLQFMIDYNLHGMSNIILSEVKYRRELNVDDCNDEEVLAKVSLCELECDTLGENIFNRKEVESGNLAANPGIAALWEDEQQRRRNKNEDSQLPHYLSLDKTNVPPTESHVILKRALQDRLMVVSEEREKNEVNLSVYPAECPRNKRLLNCSYIDFHSPQTSQSSFFEDSQLDNTMLDETLNITLDEDVQNLIDVLKDLEKNVSVEDDSLLSQISKDDGEEDDHDMTISIEKDSNLMDETIKISQICNEKSDDESATDNFFDLGSIKIPQLDGNCGDLETFKSIHSSKINDSKNSSSTRIQSRVAKSKYEHTLKPVCVNIEPLNLSKVYLELRKKKNESEAKRNAENRTQLKNLRVNLEVLDLKAKYLELEGKKQKRSKMKDEVLIDSSNVDITNSQLVVKLKRFDFSMFISKMKVTNTQSIYDPVPVNLKNNSLSDIDNNHFQGMVNTLFAFDQHLKKVFNTKSVSADLFSRTTAKYNQGSEIKVPNVSAYTIRLQEKKLYTQITKLKTDNSSDVKISLRDKAAFNKTTQYAVDLLNKRHIYFCAPSIGKRVLEKNLSVRKKFILKNQLEACRDSVILVKNLHVPQKITKVRNMPSLTNDFFSSESELELKPPNISNLSAKAKTPDIQRSGKVLIKVKKTIQRTTYRRKKTETLLSSRRYILAKELCRKHKKCMNMLKAGAKPIFKIVPGYRPYIFQDKNSNKRNASSSSVCREIVNKKPECKDNETIPSKKSINDIIAAQKKNEAQFFSSLSSMIEDYSINEAKILKYYSFDREYITSELINKRKQLLFLDGANDGSSEDEYEKKCTNRSCKKKRTTYSPLPILKQSAVSSAKGNPVPVNDQINSRMSNVKDDLKLIWSANKSASCDSIEKIKRNINFEFKSQNKTFVEEKLACKLRSEKLCDYKGTEHIVELSPKAQSKENIHELGKNKLSVSEGVEMLSKSEKNCNEDFLSSSAIYDIINDYQPQEGTSKCYENIISSLSSQGSSFNGLEKNKTISEQGQNKDDFKDKEELLEIIEEVPLNHVTIQSSQLFESTECLERNEEILLNRSTIQSSQLFESEEGLEENEDSPLNKTVVQSSWLFESEENLDRNEEITLNKTQSSKLLDSKENLESSEAIPLNKTATQLSESSSDIFSQGSSKLSLQKSVASNNLLYYKPMYKPPTRDDIDQSMHNLGITKIRAKEPFYGNVKDFTGGMEVCYNILKIKTLTTVDTPDFESSFDGIDSYRRKFLSKMSDETHSNKIHNSKYHYCRPSQCVITPARKPPTRQLVDKWLVENSLSKEIIKKSKPRKKKIYLMSSQDGCSDDSLDLSLTLTPLTPRGDDYSSIQSTPESESRDESKEINVDSDATLTPKSSRSRGCSPVITRRRGRKRRINRAMVLRKSALLSHSSENSGVISGVTLNNTYGFKNSVQNFQNARAAVQHDHLTIIAMELHVNTRENFRPNPQYDAIQAIFYCISNDVEEGSDKPRQIEGLFAVSPILNYDDTTKKGSCHLDGMGLTQNIKYVVNELDLFKEFTKFICDLDPDIMIGYEIQMLSWGYLVERCFHLGINIIPELSRVKDKHLKFNEKDTGDLRITGRVVLDFWRLLRHEIALQSYTLQSTVYEVLQMRIPSYSFKDLTNWWEHHTFLFRHRAVSYYLTQVRCQLKLLEQLDLVGRTSELARLFGIQFYEVLSRGSQFRVESMMLRLAKPLNYVAVSPSVQQRAKMKAPEHIALVLEPESKLYNDPVIVLDFQSLYPSIIIAYNYCFSTCIGKVSLLGKNEPFEFGATNLKISKERLKYFLKRNYLNFSPCGVGFVKKNVRDGIMPRMLREILDTRLMVKKSMKENKDDAVLQKVLHNRQLGLKLIANVTYGYTAANFSGRMPSVELGDSIVSKARETLQRTISLVDSNKEWGVRVVYGDTDSLFVHCPGKSREEAFSIGEKIVEAVGKENPDPVKLKLEKVYQPCILQTKKRYVGYMYESPDQKDPVYDAKGIETVRRDGCPAVSKMLEKSLRILFESKDVSRVKKYCLKQFDKIIMGRVSIQYLTFAKEYRGFTGYRPGACVPSLELAKKWVASDKRAEPRRGERVPYVIVNGPPGVPLIRLVRSPYELLNDPALRPNALYYITRVIIPPLNRCFNLIGADLNHWFHEMPRKQLQYLPIVNSPAKKTTISQYFVSTLCAVCSAQTQNGLCSNCIKSPQETVVILNEKIRDWEASYSNCKLICSTCTQILDEPKCVSLDCPVLYRLHQTNRDLQQADHLRLLLAQNFDI</sequence>
<keyword evidence="13" id="KW-0234">DNA repair</keyword>
<feature type="coiled-coil region" evidence="15">
    <location>
        <begin position="488"/>
        <end position="530"/>
    </location>
</feature>
<evidence type="ECO:0000256" key="13">
    <source>
        <dbReference type="ARBA" id="ARBA00023204"/>
    </source>
</evidence>
<dbReference type="Gene3D" id="3.30.342.10">
    <property type="entry name" value="DNA Polymerase, chain B, domain 1"/>
    <property type="match status" value="1"/>
</dbReference>
<dbReference type="SMART" id="SM00486">
    <property type="entry name" value="POLBc"/>
    <property type="match status" value="1"/>
</dbReference>
<dbReference type="Pfam" id="PF14260">
    <property type="entry name" value="zf-C4pol"/>
    <property type="match status" value="1"/>
</dbReference>
<evidence type="ECO:0000256" key="9">
    <source>
        <dbReference type="ARBA" id="ARBA00022833"/>
    </source>
</evidence>
<evidence type="ECO:0000256" key="2">
    <source>
        <dbReference type="ARBA" id="ARBA00005755"/>
    </source>
</evidence>
<feature type="compositionally biased region" description="Polar residues" evidence="16">
    <location>
        <begin position="1508"/>
        <end position="1520"/>
    </location>
</feature>
<dbReference type="CDD" id="cd05534">
    <property type="entry name" value="POLBc_zeta"/>
    <property type="match status" value="1"/>
</dbReference>
<keyword evidence="7" id="KW-0479">Metal-binding</keyword>
<dbReference type="PRINTS" id="PR00106">
    <property type="entry name" value="DNAPOLB"/>
</dbReference>
<evidence type="ECO:0000259" key="19">
    <source>
        <dbReference type="Pfam" id="PF14260"/>
    </source>
</evidence>
<dbReference type="FunFam" id="3.30.420.10:FF:000024">
    <property type="entry name" value="DNA polymerase zeta catalytic subunit"/>
    <property type="match status" value="1"/>
</dbReference>
<dbReference type="GO" id="GO:0051536">
    <property type="term" value="F:iron-sulfur cluster binding"/>
    <property type="evidence" value="ECO:0007669"/>
    <property type="project" value="UniProtKB-KW"/>
</dbReference>
<dbReference type="GO" id="GO:0046872">
    <property type="term" value="F:metal ion binding"/>
    <property type="evidence" value="ECO:0007669"/>
    <property type="project" value="UniProtKB-KW"/>
</dbReference>
<dbReference type="InterPro" id="IPR030559">
    <property type="entry name" value="PolZ_Rev3"/>
</dbReference>
<dbReference type="Gene3D" id="3.90.1600.10">
    <property type="entry name" value="Palm domain of DNA polymerase"/>
    <property type="match status" value="1"/>
</dbReference>
<dbReference type="InterPro" id="IPR025687">
    <property type="entry name" value="Znf-C4pol"/>
</dbReference>
<dbReference type="FunFam" id="1.10.287.690:FF:000002">
    <property type="entry name" value="DNA polymerase zeta"/>
    <property type="match status" value="1"/>
</dbReference>
<comment type="caution">
    <text evidence="22">The sequence shown here is derived from an EMBL/GenBank/DDBJ whole genome shotgun (WGS) entry which is preliminary data.</text>
</comment>
<dbReference type="Pfam" id="PF00136">
    <property type="entry name" value="DNA_pol_B"/>
    <property type="match status" value="1"/>
</dbReference>
<dbReference type="GO" id="GO:0003887">
    <property type="term" value="F:DNA-directed DNA polymerase activity"/>
    <property type="evidence" value="ECO:0007669"/>
    <property type="project" value="UniProtKB-KW"/>
</dbReference>
<evidence type="ECO:0000256" key="8">
    <source>
        <dbReference type="ARBA" id="ARBA00022763"/>
    </source>
</evidence>
<dbReference type="InterPro" id="IPR023211">
    <property type="entry name" value="DNA_pol_palm_dom_sf"/>
</dbReference>
<dbReference type="InterPro" id="IPR017964">
    <property type="entry name" value="DNA-dir_DNA_pol_B_CS"/>
</dbReference>
<dbReference type="PANTHER" id="PTHR45812:SF1">
    <property type="entry name" value="DNA POLYMERASE ZETA CATALYTIC SUBUNIT"/>
    <property type="match status" value="1"/>
</dbReference>
<evidence type="ECO:0000259" key="18">
    <source>
        <dbReference type="Pfam" id="PF03104"/>
    </source>
</evidence>
<dbReference type="InterPro" id="IPR012337">
    <property type="entry name" value="RNaseH-like_sf"/>
</dbReference>
<dbReference type="SUPFAM" id="SSF53098">
    <property type="entry name" value="Ribonuclease H-like"/>
    <property type="match status" value="1"/>
</dbReference>
<comment type="cofactor">
    <cofactor evidence="1">
        <name>[4Fe-4S] cluster</name>
        <dbReference type="ChEBI" id="CHEBI:49883"/>
    </cofactor>
</comment>
<dbReference type="InterPro" id="IPR036397">
    <property type="entry name" value="RNaseH_sf"/>
</dbReference>
<dbReference type="Pfam" id="PF24055">
    <property type="entry name" value="POL3_N"/>
    <property type="match status" value="1"/>
</dbReference>
<evidence type="ECO:0000256" key="14">
    <source>
        <dbReference type="ARBA" id="ARBA00049244"/>
    </source>
</evidence>
<evidence type="ECO:0000256" key="6">
    <source>
        <dbReference type="ARBA" id="ARBA00022695"/>
    </source>
</evidence>
<dbReference type="InterPro" id="IPR006134">
    <property type="entry name" value="DNA-dir_DNA_pol_B_multi_dom"/>
</dbReference>
<dbReference type="GO" id="GO:0042276">
    <property type="term" value="P:error-prone translesion synthesis"/>
    <property type="evidence" value="ECO:0007669"/>
    <property type="project" value="TreeGrafter"/>
</dbReference>
<dbReference type="Gene3D" id="3.30.420.10">
    <property type="entry name" value="Ribonuclease H-like superfamily/Ribonuclease H"/>
    <property type="match status" value="1"/>
</dbReference>
<keyword evidence="5" id="KW-0808">Transferase</keyword>
<keyword evidence="12" id="KW-0411">Iron-sulfur</keyword>
<proteinExistence type="inferred from homology"/>
<dbReference type="PROSITE" id="PS00116">
    <property type="entry name" value="DNA_POLYMERASE_B"/>
    <property type="match status" value="1"/>
</dbReference>
<dbReference type="InterPro" id="IPR006133">
    <property type="entry name" value="DNA-dir_DNA_pol_B_exonuc"/>
</dbReference>
<keyword evidence="8" id="KW-0227">DNA damage</keyword>
<evidence type="ECO:0000256" key="3">
    <source>
        <dbReference type="ARBA" id="ARBA00012417"/>
    </source>
</evidence>
<dbReference type="FunFam" id="1.10.132.60:FF:000005">
    <property type="entry name" value="Putative DNA polymerase zeta catalytic subunit"/>
    <property type="match status" value="1"/>
</dbReference>
<dbReference type="Pfam" id="PF03104">
    <property type="entry name" value="DNA_pol_B_exo1"/>
    <property type="match status" value="1"/>
</dbReference>
<comment type="similarity">
    <text evidence="2">Belongs to the DNA polymerase type-B family.</text>
</comment>
<keyword evidence="11" id="KW-0408">Iron</keyword>
<evidence type="ECO:0000313" key="22">
    <source>
        <dbReference type="EMBL" id="KAK9875165.1"/>
    </source>
</evidence>
<dbReference type="GO" id="GO:0003677">
    <property type="term" value="F:DNA binding"/>
    <property type="evidence" value="ECO:0007669"/>
    <property type="project" value="InterPro"/>
</dbReference>
<evidence type="ECO:0000259" key="20">
    <source>
        <dbReference type="Pfam" id="PF24055"/>
    </source>
</evidence>
<dbReference type="InterPro" id="IPR042087">
    <property type="entry name" value="DNA_pol_B_thumb"/>
</dbReference>
<accession>A0AAW1U4W5</accession>
<feature type="compositionally biased region" description="Basic and acidic residues" evidence="16">
    <location>
        <begin position="1495"/>
        <end position="1505"/>
    </location>
</feature>
<evidence type="ECO:0000256" key="15">
    <source>
        <dbReference type="SAM" id="Coils"/>
    </source>
</evidence>
<dbReference type="GO" id="GO:0000166">
    <property type="term" value="F:nucleotide binding"/>
    <property type="evidence" value="ECO:0007669"/>
    <property type="project" value="InterPro"/>
</dbReference>
<dbReference type="Gene3D" id="1.10.287.690">
    <property type="entry name" value="Helix hairpin bin"/>
    <property type="match status" value="1"/>
</dbReference>
<keyword evidence="10" id="KW-0239">DNA-directed DNA polymerase</keyword>
<dbReference type="SUPFAM" id="SSF56672">
    <property type="entry name" value="DNA/RNA polymerases"/>
    <property type="match status" value="1"/>
</dbReference>
<evidence type="ECO:0000256" key="12">
    <source>
        <dbReference type="ARBA" id="ARBA00023014"/>
    </source>
</evidence>
<keyword evidence="9" id="KW-0862">Zinc</keyword>
<dbReference type="GO" id="GO:0000724">
    <property type="term" value="P:double-strand break repair via homologous recombination"/>
    <property type="evidence" value="ECO:0007669"/>
    <property type="project" value="TreeGrafter"/>
</dbReference>
<evidence type="ECO:0000256" key="4">
    <source>
        <dbReference type="ARBA" id="ARBA00021589"/>
    </source>
</evidence>
<evidence type="ECO:0000313" key="23">
    <source>
        <dbReference type="Proteomes" id="UP001431783"/>
    </source>
</evidence>
<dbReference type="InterPro" id="IPR006172">
    <property type="entry name" value="DNA-dir_DNA_pol_B"/>
</dbReference>
<protein>
    <recommendedName>
        <fullName evidence="4">DNA polymerase zeta catalytic subunit</fullName>
        <ecNumber evidence="3">2.7.7.7</ecNumber>
    </recommendedName>
</protein>
<dbReference type="Proteomes" id="UP001431783">
    <property type="component" value="Unassembled WGS sequence"/>
</dbReference>
<feature type="domain" description="DNA-directed DNA polymerase family B multifunctional" evidence="17">
    <location>
        <begin position="1830"/>
        <end position="2282"/>
    </location>
</feature>
<keyword evidence="23" id="KW-1185">Reference proteome</keyword>
<keyword evidence="15" id="KW-0175">Coiled coil</keyword>
<dbReference type="GO" id="GO:0005634">
    <property type="term" value="C:nucleus"/>
    <property type="evidence" value="ECO:0007669"/>
    <property type="project" value="TreeGrafter"/>
</dbReference>
<name>A0AAW1U4W5_9CUCU</name>
<dbReference type="EC" id="2.7.7.7" evidence="3"/>
<evidence type="ECO:0000256" key="11">
    <source>
        <dbReference type="ARBA" id="ARBA00023004"/>
    </source>
</evidence>
<keyword evidence="6" id="KW-0548">Nucleotidyltransferase</keyword>
<dbReference type="Pfam" id="PF24065">
    <property type="entry name" value="REV3_N"/>
    <property type="match status" value="1"/>
</dbReference>
<dbReference type="CDD" id="cd05778">
    <property type="entry name" value="DNA_polB_zeta_exo"/>
    <property type="match status" value="1"/>
</dbReference>
<dbReference type="InterPro" id="IPR056447">
    <property type="entry name" value="REV3_N"/>
</dbReference>
<evidence type="ECO:0000256" key="7">
    <source>
        <dbReference type="ARBA" id="ARBA00022723"/>
    </source>
</evidence>
<evidence type="ECO:0000259" key="17">
    <source>
        <dbReference type="Pfam" id="PF00136"/>
    </source>
</evidence>
<evidence type="ECO:0000256" key="5">
    <source>
        <dbReference type="ARBA" id="ARBA00022679"/>
    </source>
</evidence>
<organism evidence="22 23">
    <name type="scientific">Henosepilachna vigintioctopunctata</name>
    <dbReference type="NCBI Taxonomy" id="420089"/>
    <lineage>
        <taxon>Eukaryota</taxon>
        <taxon>Metazoa</taxon>
        <taxon>Ecdysozoa</taxon>
        <taxon>Arthropoda</taxon>
        <taxon>Hexapoda</taxon>
        <taxon>Insecta</taxon>
        <taxon>Pterygota</taxon>
        <taxon>Neoptera</taxon>
        <taxon>Endopterygota</taxon>
        <taxon>Coleoptera</taxon>
        <taxon>Polyphaga</taxon>
        <taxon>Cucujiformia</taxon>
        <taxon>Coccinelloidea</taxon>
        <taxon>Coccinellidae</taxon>
        <taxon>Epilachninae</taxon>
        <taxon>Epilachnini</taxon>
        <taxon>Henosepilachna</taxon>
    </lineage>
</organism>
<feature type="region of interest" description="Disordered" evidence="16">
    <location>
        <begin position="1478"/>
        <end position="1534"/>
    </location>
</feature>
<gene>
    <name evidence="22" type="ORF">WA026_005957</name>
</gene>
<dbReference type="PANTHER" id="PTHR45812">
    <property type="entry name" value="DNA POLYMERASE ZETA CATALYTIC SUBUNIT"/>
    <property type="match status" value="1"/>
</dbReference>